<dbReference type="PROSITE" id="PS50132">
    <property type="entry name" value="RGS"/>
    <property type="match status" value="1"/>
</dbReference>
<feature type="domain" description="RGS" evidence="3">
    <location>
        <begin position="159"/>
        <end position="332"/>
    </location>
</feature>
<dbReference type="InParanoid" id="A0A2R5GQF0"/>
<dbReference type="InterPro" id="IPR036305">
    <property type="entry name" value="RGS_sf"/>
</dbReference>
<comment type="caution">
    <text evidence="4">The sequence shown here is derived from an EMBL/GenBank/DDBJ whole genome shotgun (WGS) entry which is preliminary data.</text>
</comment>
<feature type="domain" description="WW" evidence="2">
    <location>
        <begin position="36"/>
        <end position="63"/>
    </location>
</feature>
<feature type="region of interest" description="Disordered" evidence="1">
    <location>
        <begin position="212"/>
        <end position="242"/>
    </location>
</feature>
<dbReference type="InterPro" id="IPR036020">
    <property type="entry name" value="WW_dom_sf"/>
</dbReference>
<dbReference type="EMBL" id="BEYU01000124">
    <property type="protein sequence ID" value="GBG32539.1"/>
    <property type="molecule type" value="Genomic_DNA"/>
</dbReference>
<evidence type="ECO:0000313" key="4">
    <source>
        <dbReference type="EMBL" id="GBG32539.1"/>
    </source>
</evidence>
<dbReference type="SUPFAM" id="SSF51045">
    <property type="entry name" value="WW domain"/>
    <property type="match status" value="1"/>
</dbReference>
<feature type="compositionally biased region" description="Low complexity" evidence="1">
    <location>
        <begin position="1"/>
        <end position="15"/>
    </location>
</feature>
<evidence type="ECO:0000256" key="1">
    <source>
        <dbReference type="SAM" id="MobiDB-lite"/>
    </source>
</evidence>
<dbReference type="Gene3D" id="2.20.70.10">
    <property type="match status" value="1"/>
</dbReference>
<feature type="region of interest" description="Disordered" evidence="1">
    <location>
        <begin position="1"/>
        <end position="24"/>
    </location>
</feature>
<dbReference type="PANTHER" id="PTHR10845">
    <property type="entry name" value="REGULATOR OF G PROTEIN SIGNALING"/>
    <property type="match status" value="1"/>
</dbReference>
<dbReference type="SMART" id="SM00315">
    <property type="entry name" value="RGS"/>
    <property type="match status" value="1"/>
</dbReference>
<feature type="compositionally biased region" description="Acidic residues" evidence="1">
    <location>
        <begin position="220"/>
        <end position="240"/>
    </location>
</feature>
<dbReference type="CDD" id="cd07440">
    <property type="entry name" value="RGS"/>
    <property type="match status" value="1"/>
</dbReference>
<name>A0A2R5GQF0_9STRA</name>
<evidence type="ECO:0000259" key="2">
    <source>
        <dbReference type="PROSITE" id="PS50020"/>
    </source>
</evidence>
<dbReference type="Gene3D" id="1.10.167.10">
    <property type="entry name" value="Regulator of G-protein Signalling 4, domain 2"/>
    <property type="match status" value="1"/>
</dbReference>
<sequence length="366" mass="41351">MPRASAKSRGSKASSTDGDAAPKRINGVQTGVGFWWQVCDDATGRFFFYHSKTKKVSWSLPLRDAVPEEEVHGLGNKLADSDWTMSIDPQTGKKFYESKKINRIQWKPPLMYRPRLMKLPYFQERRVSLAAEEPVPKARVSMPKLKRQASIETIINSISIESVLDDSTSCSAFHRYLVSVHAEENLLFWATCEVFRLGKWKGMKTLGIRAGGVPAHDSDAEVDAEDVDAEADHDEEDEGEQQLQEQLERTRASVRIGLPVDGARSLNQEARTIYDRFIRPGAPLEICIDAQAGQRIIHRINAGDVNRELFLLAQEEVLRNMEEDLLPRFLQTVFSDDNEVVGQGEFIFSSDEVVRRALTRVSTLEL</sequence>
<dbReference type="PROSITE" id="PS50020">
    <property type="entry name" value="WW_DOMAIN_2"/>
    <property type="match status" value="1"/>
</dbReference>
<dbReference type="Pfam" id="PF00615">
    <property type="entry name" value="RGS"/>
    <property type="match status" value="1"/>
</dbReference>
<dbReference type="InterPro" id="IPR044926">
    <property type="entry name" value="RGS_subdomain_2"/>
</dbReference>
<protein>
    <submittedName>
        <fullName evidence="4">Regulator of G-protein signaling 5</fullName>
    </submittedName>
</protein>
<dbReference type="SUPFAM" id="SSF48097">
    <property type="entry name" value="Regulator of G-protein signaling, RGS"/>
    <property type="match status" value="1"/>
</dbReference>
<organism evidence="4 5">
    <name type="scientific">Hondaea fermentalgiana</name>
    <dbReference type="NCBI Taxonomy" id="2315210"/>
    <lineage>
        <taxon>Eukaryota</taxon>
        <taxon>Sar</taxon>
        <taxon>Stramenopiles</taxon>
        <taxon>Bigyra</taxon>
        <taxon>Labyrinthulomycetes</taxon>
        <taxon>Thraustochytrida</taxon>
        <taxon>Thraustochytriidae</taxon>
        <taxon>Hondaea</taxon>
    </lineage>
</organism>
<gene>
    <name evidence="4" type="ORF">FCC1311_087632</name>
</gene>
<evidence type="ECO:0000259" key="3">
    <source>
        <dbReference type="PROSITE" id="PS50132"/>
    </source>
</evidence>
<keyword evidence="5" id="KW-1185">Reference proteome</keyword>
<accession>A0A2R5GQF0</accession>
<dbReference type="PANTHER" id="PTHR10845:SF192">
    <property type="entry name" value="DOUBLE HIT, ISOFORM B"/>
    <property type="match status" value="1"/>
</dbReference>
<dbReference type="InterPro" id="IPR001202">
    <property type="entry name" value="WW_dom"/>
</dbReference>
<dbReference type="Proteomes" id="UP000241890">
    <property type="component" value="Unassembled WGS sequence"/>
</dbReference>
<evidence type="ECO:0000313" key="5">
    <source>
        <dbReference type="Proteomes" id="UP000241890"/>
    </source>
</evidence>
<reference evidence="4 5" key="1">
    <citation type="submission" date="2017-12" db="EMBL/GenBank/DDBJ databases">
        <title>Sequencing, de novo assembly and annotation of complete genome of a new Thraustochytrid species, strain FCC1311.</title>
        <authorList>
            <person name="Sedici K."/>
            <person name="Godart F."/>
            <person name="Aiese Cigliano R."/>
            <person name="Sanseverino W."/>
            <person name="Barakat M."/>
            <person name="Ortet P."/>
            <person name="Marechal E."/>
            <person name="Cagnac O."/>
            <person name="Amato A."/>
        </authorList>
    </citation>
    <scope>NUCLEOTIDE SEQUENCE [LARGE SCALE GENOMIC DNA]</scope>
</reference>
<dbReference type="InterPro" id="IPR016137">
    <property type="entry name" value="RGS"/>
</dbReference>
<dbReference type="AlphaFoldDB" id="A0A2R5GQF0"/>
<proteinExistence type="predicted"/>